<dbReference type="AlphaFoldDB" id="A0A2K2G465"/>
<dbReference type="InterPro" id="IPR027417">
    <property type="entry name" value="P-loop_NTPase"/>
</dbReference>
<gene>
    <name evidence="1" type="ORF">A8V01_14725</name>
</gene>
<dbReference type="Proteomes" id="UP000236327">
    <property type="component" value="Unassembled WGS sequence"/>
</dbReference>
<accession>A0A2K2G465</accession>
<name>A0A2K2G465_9SPHN</name>
<dbReference type="Gene3D" id="3.40.50.300">
    <property type="entry name" value="P-loop containing nucleotide triphosphate hydrolases"/>
    <property type="match status" value="1"/>
</dbReference>
<organism evidence="1 2">
    <name type="scientific">Novosphingobium guangzhouense</name>
    <dbReference type="NCBI Taxonomy" id="1850347"/>
    <lineage>
        <taxon>Bacteria</taxon>
        <taxon>Pseudomonadati</taxon>
        <taxon>Pseudomonadota</taxon>
        <taxon>Alphaproteobacteria</taxon>
        <taxon>Sphingomonadales</taxon>
        <taxon>Sphingomonadaceae</taxon>
        <taxon>Novosphingobium</taxon>
    </lineage>
</organism>
<dbReference type="OrthoDB" id="5440754at2"/>
<sequence>MSEGAKPRIMRSPGPVADAFLRSRAFIKICLGPVGSGKTMAMLNSGLMVGARQGAVEGPGGILRRSARIGVIRETYPALKSTTLKSWFRIVPESEGVFNWTPPYTHKFSKIIRRDKKTNNPLEIVDLEFEFRAIGDQSVEEACRSWEVNAALVEELDLQPPDLIPFLTGRVGRFSDLDPSLVVDPQIVAVLNMPDVESHAYQLAMDRQIEGLSDDEAKLLEETLQGRKLIDTYIQPGGMEPDAENLHNLPGGRGYYVLQIAANKNKPGYVDRMVHCKPVPLMHGMPVNSGFVFTRHVRECQWDRRRKLIVGIDNGLFAAAVFCQRNELGEFRTLGEVVNLAPGGKGLLKVGPTAFGKKVRQALLDQFPGITAEDVKLVGDPAMFAAADRTDGEQDWRKAVEVALDFGRIHKAKSNRQLLRNTAIWNAQGEQDGYYIDPRCKHLIKAHIGGYRYQKAELGTGETRGELEIAETIYTHVADAEQYAALEGEHVISDIRGQPRGGGHAVVNESDFDVFSGS</sequence>
<proteinExistence type="predicted"/>
<reference evidence="1 2" key="1">
    <citation type="submission" date="2016-05" db="EMBL/GenBank/DDBJ databases">
        <title>Complete genome sequence of Novosphingobium guangzhouense SA925(T).</title>
        <authorList>
            <person name="Sha S."/>
        </authorList>
    </citation>
    <scope>NUCLEOTIDE SEQUENCE [LARGE SCALE GENOMIC DNA]</scope>
    <source>
        <strain evidence="1 2">SA925</strain>
    </source>
</reference>
<dbReference type="EMBL" id="LYMM01000022">
    <property type="protein sequence ID" value="PNU05817.1"/>
    <property type="molecule type" value="Genomic_DNA"/>
</dbReference>
<evidence type="ECO:0000313" key="2">
    <source>
        <dbReference type="Proteomes" id="UP000236327"/>
    </source>
</evidence>
<dbReference type="RefSeq" id="WP_103095023.1">
    <property type="nucleotide sequence ID" value="NZ_LYMM01000022.1"/>
</dbReference>
<evidence type="ECO:0000313" key="1">
    <source>
        <dbReference type="EMBL" id="PNU05817.1"/>
    </source>
</evidence>
<keyword evidence="2" id="KW-1185">Reference proteome</keyword>
<protein>
    <recommendedName>
        <fullName evidence="3">TerL</fullName>
    </recommendedName>
</protein>
<comment type="caution">
    <text evidence="1">The sequence shown here is derived from an EMBL/GenBank/DDBJ whole genome shotgun (WGS) entry which is preliminary data.</text>
</comment>
<evidence type="ECO:0008006" key="3">
    <source>
        <dbReference type="Google" id="ProtNLM"/>
    </source>
</evidence>